<dbReference type="GO" id="GO:0042918">
    <property type="term" value="P:alkanesulfonate transmembrane transport"/>
    <property type="evidence" value="ECO:0007669"/>
    <property type="project" value="UniProtKB-ARBA"/>
</dbReference>
<dbReference type="GO" id="GO:0005886">
    <property type="term" value="C:plasma membrane"/>
    <property type="evidence" value="ECO:0007669"/>
    <property type="project" value="UniProtKB-SubCell"/>
</dbReference>
<organism evidence="9">
    <name type="scientific">Thermomicrobium roseum</name>
    <dbReference type="NCBI Taxonomy" id="500"/>
    <lineage>
        <taxon>Bacteria</taxon>
        <taxon>Pseudomonadati</taxon>
        <taxon>Thermomicrobiota</taxon>
        <taxon>Thermomicrobia</taxon>
        <taxon>Thermomicrobiales</taxon>
        <taxon>Thermomicrobiaceae</taxon>
        <taxon>Thermomicrobium</taxon>
    </lineage>
</organism>
<evidence type="ECO:0000256" key="2">
    <source>
        <dbReference type="ARBA" id="ARBA00022448"/>
    </source>
</evidence>
<dbReference type="PANTHER" id="PTHR30151">
    <property type="entry name" value="ALKANE SULFONATE ABC TRANSPORTER-RELATED, MEMBRANE SUBUNIT"/>
    <property type="match status" value="1"/>
</dbReference>
<comment type="similarity">
    <text evidence="7">Belongs to the binding-protein-dependent transport system permease family.</text>
</comment>
<evidence type="ECO:0000313" key="9">
    <source>
        <dbReference type="EMBL" id="HHM95648.1"/>
    </source>
</evidence>
<protein>
    <submittedName>
        <fullName evidence="9">ABC transporter permease</fullName>
    </submittedName>
</protein>
<evidence type="ECO:0000256" key="4">
    <source>
        <dbReference type="ARBA" id="ARBA00022692"/>
    </source>
</evidence>
<dbReference type="PROSITE" id="PS50928">
    <property type="entry name" value="ABC_TM1"/>
    <property type="match status" value="1"/>
</dbReference>
<keyword evidence="4 7" id="KW-0812">Transmembrane</keyword>
<dbReference type="SUPFAM" id="SSF161098">
    <property type="entry name" value="MetI-like"/>
    <property type="match status" value="1"/>
</dbReference>
<feature type="transmembrane region" description="Helical" evidence="7">
    <location>
        <begin position="225"/>
        <end position="247"/>
    </location>
</feature>
<dbReference type="PANTHER" id="PTHR30151:SF25">
    <property type="entry name" value="TAURINE TRANSPORT SYSTEM PERMEASE PROTEIN TAUC"/>
    <property type="match status" value="1"/>
</dbReference>
<dbReference type="GO" id="GO:0010438">
    <property type="term" value="P:cellular response to sulfur starvation"/>
    <property type="evidence" value="ECO:0007669"/>
    <property type="project" value="TreeGrafter"/>
</dbReference>
<reference evidence="9" key="1">
    <citation type="journal article" date="2020" name="mSystems">
        <title>Genome- and Community-Level Interaction Insights into Carbon Utilization and Element Cycling Functions of Hydrothermarchaeota in Hydrothermal Sediment.</title>
        <authorList>
            <person name="Zhou Z."/>
            <person name="Liu Y."/>
            <person name="Xu W."/>
            <person name="Pan J."/>
            <person name="Luo Z.H."/>
            <person name="Li M."/>
        </authorList>
    </citation>
    <scope>NUCLEOTIDE SEQUENCE [LARGE SCALE GENOMIC DNA]</scope>
    <source>
        <strain evidence="9">SpSt-1065</strain>
    </source>
</reference>
<evidence type="ECO:0000256" key="1">
    <source>
        <dbReference type="ARBA" id="ARBA00004651"/>
    </source>
</evidence>
<keyword evidence="5 7" id="KW-1133">Transmembrane helix</keyword>
<feature type="domain" description="ABC transmembrane type-1" evidence="8">
    <location>
        <begin position="63"/>
        <end position="243"/>
    </location>
</feature>
<dbReference type="EMBL" id="DRWX01000013">
    <property type="protein sequence ID" value="HHM95648.1"/>
    <property type="molecule type" value="Genomic_DNA"/>
</dbReference>
<comment type="subcellular location">
    <subcellularLocation>
        <location evidence="1 7">Cell membrane</location>
        <topology evidence="1 7">Multi-pass membrane protein</topology>
    </subcellularLocation>
</comment>
<gene>
    <name evidence="9" type="ORF">ENM21_00290</name>
</gene>
<comment type="caution">
    <text evidence="9">The sequence shown here is derived from an EMBL/GenBank/DDBJ whole genome shotgun (WGS) entry which is preliminary data.</text>
</comment>
<keyword evidence="2 7" id="KW-0813">Transport</keyword>
<dbReference type="AlphaFoldDB" id="A0A7C5RRW4"/>
<dbReference type="CDD" id="cd06261">
    <property type="entry name" value="TM_PBP2"/>
    <property type="match status" value="1"/>
</dbReference>
<accession>A0A7C5RRW4</accession>
<evidence type="ECO:0000256" key="7">
    <source>
        <dbReference type="RuleBase" id="RU363032"/>
    </source>
</evidence>
<feature type="transmembrane region" description="Helical" evidence="7">
    <location>
        <begin position="185"/>
        <end position="205"/>
    </location>
</feature>
<proteinExistence type="inferred from homology"/>
<evidence type="ECO:0000256" key="3">
    <source>
        <dbReference type="ARBA" id="ARBA00022475"/>
    </source>
</evidence>
<keyword evidence="3" id="KW-1003">Cell membrane</keyword>
<dbReference type="InterPro" id="IPR035906">
    <property type="entry name" value="MetI-like_sf"/>
</dbReference>
<feature type="transmembrane region" description="Helical" evidence="7">
    <location>
        <begin position="116"/>
        <end position="141"/>
    </location>
</feature>
<dbReference type="FunFam" id="1.10.3720.10:FF:000003">
    <property type="entry name" value="Aliphatic sulfonate ABC transporter permease"/>
    <property type="match status" value="1"/>
</dbReference>
<evidence type="ECO:0000256" key="6">
    <source>
        <dbReference type="ARBA" id="ARBA00023136"/>
    </source>
</evidence>
<keyword evidence="6 7" id="KW-0472">Membrane</keyword>
<dbReference type="Gene3D" id="1.10.3720.10">
    <property type="entry name" value="MetI-like"/>
    <property type="match status" value="1"/>
</dbReference>
<feature type="transmembrane region" description="Helical" evidence="7">
    <location>
        <begin position="72"/>
        <end position="95"/>
    </location>
</feature>
<evidence type="ECO:0000256" key="5">
    <source>
        <dbReference type="ARBA" id="ARBA00022989"/>
    </source>
</evidence>
<dbReference type="Pfam" id="PF00528">
    <property type="entry name" value="BPD_transp_1"/>
    <property type="match status" value="1"/>
</dbReference>
<dbReference type="InterPro" id="IPR000515">
    <property type="entry name" value="MetI-like"/>
</dbReference>
<name>A0A7C5RRW4_THERO</name>
<sequence length="271" mass="29178">MKVRSVFRDVLLRTSGLAALILLWWLATAVLASADSFASRFAPGPALRALVELAQSGELWSHLRASAERVALGLVLSATLGIPLGVAVGSVRWIAQMLGPSVQVLRMVSPLSWMPVALLVFGAGTRSVVFLIVMAATWPILLSTADGVAHLDPRWPLVGRSLGASRWELLWHVVWPGVRPRVLAGLRLAVSVAWIVLVPAEMLGVDSGLGYAILDARDRLDYGELMAMLLVIAASGIVLDSVARWLFRERPAAPARALVRRVHAPMAEELG</sequence>
<evidence type="ECO:0000259" key="8">
    <source>
        <dbReference type="PROSITE" id="PS50928"/>
    </source>
</evidence>